<dbReference type="GO" id="GO:0000750">
    <property type="term" value="P:pheromone-dependent signal transduction involved in conjugation with cellular fusion"/>
    <property type="evidence" value="ECO:0007669"/>
    <property type="project" value="TreeGrafter"/>
</dbReference>
<sequence>MHDAALVFFSGIAFVLVLLPLPVHLRARNYAVIINIFWLFAINLVVFINSVHFWDDSTNDIPVFCDISVKVNTGIGTAVAACSLSINRRLAAIAASRHMSMTQRQKRINVAIDILICVICPLIVMALSYIPQAQRFIVVEGIGCAVGLLRALPTIFLVYIWPVVFGAISSIYGLIAVRHFLARRLQFQTLLKNSHSGLNTGQYFRLMALANIELLVGMPLNLAVLIARSQKLERWYGFSYIHENWSYIREVPANAIDLYYFDTGIALSILTGWFGPMLAVFFFVFFGVTDDAVREYGRWWSWSRSKFASERPSSAARYVPKLGTAIARPAGYDWQDPPSPKDLDIENGDFVHATVPAVSRESLHPGMGVSVRVDRQVF</sequence>
<proteinExistence type="inferred from homology"/>
<evidence type="ECO:0000256" key="10">
    <source>
        <dbReference type="SAM" id="Phobius"/>
    </source>
</evidence>
<dbReference type="EMBL" id="LK024112">
    <property type="protein sequence ID" value="CDR19327.1"/>
    <property type="molecule type" value="Genomic_DNA"/>
</dbReference>
<keyword evidence="4 10" id="KW-0812">Transmembrane</keyword>
<keyword evidence="7 10" id="KW-0472">Membrane</keyword>
<evidence type="ECO:0000256" key="2">
    <source>
        <dbReference type="ARBA" id="ARBA00011085"/>
    </source>
</evidence>
<feature type="transmembrane region" description="Helical" evidence="10">
    <location>
        <begin position="265"/>
        <end position="288"/>
    </location>
</feature>
<dbReference type="PANTHER" id="PTHR28097:SF1">
    <property type="entry name" value="PHEROMONE A FACTOR RECEPTOR"/>
    <property type="match status" value="1"/>
</dbReference>
<evidence type="ECO:0000256" key="1">
    <source>
        <dbReference type="ARBA" id="ARBA00004141"/>
    </source>
</evidence>
<protein>
    <submittedName>
        <fullName evidence="12">STE3 protein</fullName>
    </submittedName>
</protein>
<evidence type="ECO:0000256" key="7">
    <source>
        <dbReference type="ARBA" id="ARBA00023136"/>
    </source>
</evidence>
<accession>A0A0E4C0J6</accession>
<evidence type="ECO:0000256" key="5">
    <source>
        <dbReference type="ARBA" id="ARBA00022989"/>
    </source>
</evidence>
<reference evidence="12" key="2">
    <citation type="journal article" date="2015" name="PLoS ONE">
        <title>Multigene assessment of the species boundaries and sexual status of the basidiomycetous yeasts Cryptococcus flavescens and C. terrestris (Tremellales).</title>
        <authorList>
            <person name="Yurkov A."/>
            <person name="Guerreiro M.A."/>
            <person name="Sharma L."/>
            <person name="Carvalho C."/>
            <person name="Fonseca A."/>
        </authorList>
    </citation>
    <scope>NUCLEOTIDE SEQUENCE</scope>
    <source>
        <strain evidence="11">CF14</strain>
        <strain evidence="12">CF17</strain>
        <strain evidence="13">CF59</strain>
    </source>
</reference>
<dbReference type="AlphaFoldDB" id="A0A0E4C0J6"/>
<reference evidence="12" key="1">
    <citation type="submission" date="2014-05" db="EMBL/GenBank/DDBJ databases">
        <authorList>
            <person name="Guerreiro M."/>
        </authorList>
    </citation>
    <scope>NUCLEOTIDE SEQUENCE</scope>
    <source>
        <strain evidence="11">CF14</strain>
        <strain evidence="12">CF17</strain>
        <strain evidence="13">CF59</strain>
    </source>
</reference>
<dbReference type="Pfam" id="PF02076">
    <property type="entry name" value="STE3"/>
    <property type="match status" value="1"/>
</dbReference>
<keyword evidence="9" id="KW-0807">Transducer</keyword>
<dbReference type="GO" id="GO:0004933">
    <property type="term" value="F:mating-type a-factor pheromone receptor activity"/>
    <property type="evidence" value="ECO:0007669"/>
    <property type="project" value="InterPro"/>
</dbReference>
<comment type="subcellular location">
    <subcellularLocation>
        <location evidence="1">Membrane</location>
        <topology evidence="1">Multi-pass membrane protein</topology>
    </subcellularLocation>
</comment>
<evidence type="ECO:0000256" key="4">
    <source>
        <dbReference type="ARBA" id="ARBA00022692"/>
    </source>
</evidence>
<name>A0A0E4C0J6_9TREE</name>
<gene>
    <name evidence="12" type="primary">STE3</name>
</gene>
<keyword evidence="6" id="KW-0297">G-protein coupled receptor</keyword>
<feature type="transmembrane region" description="Helical" evidence="10">
    <location>
        <begin position="203"/>
        <end position="227"/>
    </location>
</feature>
<dbReference type="PRINTS" id="PR00899">
    <property type="entry name" value="GPCRSTE3"/>
</dbReference>
<dbReference type="InterPro" id="IPR001546">
    <property type="entry name" value="GPCR_Pheromne_A_rcpt"/>
</dbReference>
<evidence type="ECO:0000313" key="12">
    <source>
        <dbReference type="EMBL" id="CDR19328.1"/>
    </source>
</evidence>
<evidence type="ECO:0000256" key="3">
    <source>
        <dbReference type="ARBA" id="ARBA00022507"/>
    </source>
</evidence>
<organism evidence="12">
    <name type="scientific">Papiliotrema flavescens</name>
    <dbReference type="NCBI Taxonomy" id="214993"/>
    <lineage>
        <taxon>Eukaryota</taxon>
        <taxon>Fungi</taxon>
        <taxon>Dikarya</taxon>
        <taxon>Basidiomycota</taxon>
        <taxon>Agaricomycotina</taxon>
        <taxon>Tremellomycetes</taxon>
        <taxon>Tremellales</taxon>
        <taxon>Rhynchogastremaceae</taxon>
        <taxon>Papiliotrema</taxon>
    </lineage>
</organism>
<feature type="transmembrane region" description="Helical" evidence="10">
    <location>
        <begin position="6"/>
        <end position="23"/>
    </location>
</feature>
<dbReference type="EMBL" id="LK024119">
    <property type="protein sequence ID" value="CDR19334.1"/>
    <property type="molecule type" value="Genomic_DNA"/>
</dbReference>
<evidence type="ECO:0000256" key="8">
    <source>
        <dbReference type="ARBA" id="ARBA00023170"/>
    </source>
</evidence>
<evidence type="ECO:0000256" key="9">
    <source>
        <dbReference type="ARBA" id="ARBA00023224"/>
    </source>
</evidence>
<evidence type="ECO:0000256" key="6">
    <source>
        <dbReference type="ARBA" id="ARBA00023040"/>
    </source>
</evidence>
<feature type="transmembrane region" description="Helical" evidence="10">
    <location>
        <begin position="69"/>
        <end position="87"/>
    </location>
</feature>
<evidence type="ECO:0000313" key="11">
    <source>
        <dbReference type="EMBL" id="CDR19327.1"/>
    </source>
</evidence>
<feature type="transmembrane region" description="Helical" evidence="10">
    <location>
        <begin position="30"/>
        <end position="49"/>
    </location>
</feature>
<feature type="transmembrane region" description="Helical" evidence="10">
    <location>
        <begin position="108"/>
        <end position="130"/>
    </location>
</feature>
<dbReference type="InterPro" id="IPR001499">
    <property type="entry name" value="GPCR_STE3"/>
</dbReference>
<keyword evidence="8" id="KW-0675">Receptor</keyword>
<comment type="similarity">
    <text evidence="2">Belongs to the G-protein coupled receptor 4 family.</text>
</comment>
<dbReference type="CDD" id="cd14966">
    <property type="entry name" value="7tmD_STE3"/>
    <property type="match status" value="1"/>
</dbReference>
<keyword evidence="5 10" id="KW-1133">Transmembrane helix</keyword>
<dbReference type="PANTHER" id="PTHR28097">
    <property type="entry name" value="PHEROMONE A FACTOR RECEPTOR"/>
    <property type="match status" value="1"/>
</dbReference>
<dbReference type="GO" id="GO:0005886">
    <property type="term" value="C:plasma membrane"/>
    <property type="evidence" value="ECO:0007669"/>
    <property type="project" value="TreeGrafter"/>
</dbReference>
<keyword evidence="3" id="KW-0589">Pheromone response</keyword>
<evidence type="ECO:0000313" key="13">
    <source>
        <dbReference type="EMBL" id="CDR19334.1"/>
    </source>
</evidence>
<dbReference type="PRINTS" id="PR00900">
    <property type="entry name" value="PHEROMONEAR"/>
</dbReference>
<dbReference type="EMBL" id="LK024113">
    <property type="protein sequence ID" value="CDR19328.1"/>
    <property type="molecule type" value="Genomic_DNA"/>
</dbReference>
<feature type="transmembrane region" description="Helical" evidence="10">
    <location>
        <begin position="159"/>
        <end position="182"/>
    </location>
</feature>